<dbReference type="Proteomes" id="UP001144978">
    <property type="component" value="Unassembled WGS sequence"/>
</dbReference>
<gene>
    <name evidence="1" type="ORF">NUW54_g12326</name>
</gene>
<evidence type="ECO:0000313" key="2">
    <source>
        <dbReference type="Proteomes" id="UP001144978"/>
    </source>
</evidence>
<proteinExistence type="predicted"/>
<sequence length="198" mass="22500">MFEESSPQKVKEWEETERRMMAAYNDPRRDAIIPVQEDEDFDDMDGYVEYEVASTGALLTIHSAIPHLNHFCAVIPSGGQESHVPIYELDPPDYAEGWHLAPFRSEVPYPGPWGATVVLPRALPKHLRKFTTPRIHRSKRRAQQHVAFQAYVELYNAGLLDNHLLPLSSAIEPDKKEEVEAMLAEVAKRASTARVSIR</sequence>
<organism evidence="1 2">
    <name type="scientific">Trametes sanguinea</name>
    <dbReference type="NCBI Taxonomy" id="158606"/>
    <lineage>
        <taxon>Eukaryota</taxon>
        <taxon>Fungi</taxon>
        <taxon>Dikarya</taxon>
        <taxon>Basidiomycota</taxon>
        <taxon>Agaricomycotina</taxon>
        <taxon>Agaricomycetes</taxon>
        <taxon>Polyporales</taxon>
        <taxon>Polyporaceae</taxon>
        <taxon>Trametes</taxon>
    </lineage>
</organism>
<protein>
    <submittedName>
        <fullName evidence="1">Uncharacterized protein</fullName>
    </submittedName>
</protein>
<reference evidence="1" key="1">
    <citation type="submission" date="2022-08" db="EMBL/GenBank/DDBJ databases">
        <title>Genome Sequence of Pycnoporus sanguineus.</title>
        <authorList>
            <person name="Buettner E."/>
        </authorList>
    </citation>
    <scope>NUCLEOTIDE SEQUENCE</scope>
    <source>
        <strain evidence="1">CG-C14</strain>
    </source>
</reference>
<keyword evidence="2" id="KW-1185">Reference proteome</keyword>
<comment type="caution">
    <text evidence="1">The sequence shown here is derived from an EMBL/GenBank/DDBJ whole genome shotgun (WGS) entry which is preliminary data.</text>
</comment>
<dbReference type="EMBL" id="JANSHE010005203">
    <property type="protein sequence ID" value="KAJ2972183.1"/>
    <property type="molecule type" value="Genomic_DNA"/>
</dbReference>
<accession>A0ACC1N157</accession>
<evidence type="ECO:0000313" key="1">
    <source>
        <dbReference type="EMBL" id="KAJ2972183.1"/>
    </source>
</evidence>
<name>A0ACC1N157_9APHY</name>